<gene>
    <name evidence="2" type="ORF">KTS37_16175</name>
</gene>
<dbReference type="GO" id="GO:0016787">
    <property type="term" value="F:hydrolase activity"/>
    <property type="evidence" value="ECO:0007669"/>
    <property type="project" value="UniProtKB-KW"/>
</dbReference>
<dbReference type="Proteomes" id="UP001166304">
    <property type="component" value="Unassembled WGS sequence"/>
</dbReference>
<organism evidence="2 3">
    <name type="scientific">Haloarcula salina</name>
    <dbReference type="NCBI Taxonomy" id="1429914"/>
    <lineage>
        <taxon>Archaea</taxon>
        <taxon>Methanobacteriati</taxon>
        <taxon>Methanobacteriota</taxon>
        <taxon>Stenosarchaea group</taxon>
        <taxon>Halobacteria</taxon>
        <taxon>Halobacteriales</taxon>
        <taxon>Haloarculaceae</taxon>
        <taxon>Haloarcula</taxon>
    </lineage>
</organism>
<feature type="transmembrane region" description="Helical" evidence="1">
    <location>
        <begin position="61"/>
        <end position="80"/>
    </location>
</feature>
<evidence type="ECO:0000313" key="3">
    <source>
        <dbReference type="Proteomes" id="UP001166304"/>
    </source>
</evidence>
<protein>
    <submittedName>
        <fullName evidence="2">Metal-dependent hydrolase</fullName>
    </submittedName>
</protein>
<keyword evidence="3" id="KW-1185">Reference proteome</keyword>
<keyword evidence="1" id="KW-1133">Transmembrane helix</keyword>
<comment type="caution">
    <text evidence="2">The sequence shown here is derived from an EMBL/GenBank/DDBJ whole genome shotgun (WGS) entry which is preliminary data.</text>
</comment>
<accession>A0AA41KIY0</accession>
<dbReference type="EMBL" id="JAHQXE010000005">
    <property type="protein sequence ID" value="MBV0903326.1"/>
    <property type="molecule type" value="Genomic_DNA"/>
</dbReference>
<proteinExistence type="predicted"/>
<dbReference type="AlphaFoldDB" id="A0AA41KIY0"/>
<feature type="transmembrane region" description="Helical" evidence="1">
    <location>
        <begin position="25"/>
        <end position="41"/>
    </location>
</feature>
<keyword evidence="1" id="KW-0472">Membrane</keyword>
<keyword evidence="2" id="KW-0378">Hydrolase</keyword>
<dbReference type="InterPro" id="IPR007404">
    <property type="entry name" value="YdjM-like"/>
</dbReference>
<evidence type="ECO:0000313" key="2">
    <source>
        <dbReference type="EMBL" id="MBV0903326.1"/>
    </source>
</evidence>
<feature type="transmembrane region" description="Helical" evidence="1">
    <location>
        <begin position="87"/>
        <end position="107"/>
    </location>
</feature>
<feature type="transmembrane region" description="Helical" evidence="1">
    <location>
        <begin position="142"/>
        <end position="161"/>
    </location>
</feature>
<sequence>MLPLGHLAVALLPVTLYTLVRKRRLPTGTVVVLLVLATQLPDLIDKPLAWTFHVLPSGRMFAHSLVVSLPVLAGVTVLAHRRGEGRLGLLFSAAYLSHLAGDFYPILFRGTDYYFFPNLFWPLLAANPDRAPSFAAHGPESALSLFVWVAAFGCVTCYGIVSMYRRRHPAAPV</sequence>
<dbReference type="RefSeq" id="WP_162414060.1">
    <property type="nucleotide sequence ID" value="NZ_JAHQXE010000005.1"/>
</dbReference>
<evidence type="ECO:0000256" key="1">
    <source>
        <dbReference type="SAM" id="Phobius"/>
    </source>
</evidence>
<keyword evidence="1" id="KW-0812">Transmembrane</keyword>
<dbReference type="Pfam" id="PF04307">
    <property type="entry name" value="YdjM"/>
    <property type="match status" value="1"/>
</dbReference>
<name>A0AA41KIY0_9EURY</name>
<reference evidence="2" key="1">
    <citation type="submission" date="2021-06" db="EMBL/GenBank/DDBJ databases">
        <title>New haloarchaea isolates fom saline soil.</title>
        <authorList>
            <person name="Duran-Viseras A."/>
            <person name="Sanchez-Porro C.S."/>
            <person name="Ventosa A."/>
        </authorList>
    </citation>
    <scope>NUCLEOTIDE SEQUENCE</scope>
    <source>
        <strain evidence="2">JCM 18369</strain>
    </source>
</reference>